<name>A0A0V8JLH1_9BACI</name>
<evidence type="ECO:0000256" key="1">
    <source>
        <dbReference type="ARBA" id="ARBA00022679"/>
    </source>
</evidence>
<keyword evidence="2" id="KW-0012">Acyltransferase</keyword>
<protein>
    <submittedName>
        <fullName evidence="4">GNAT family acetyltransferase</fullName>
    </submittedName>
</protein>
<dbReference type="InterPro" id="IPR016181">
    <property type="entry name" value="Acyl_CoA_acyltransferase"/>
</dbReference>
<dbReference type="EMBL" id="LNQP01000035">
    <property type="protein sequence ID" value="KSU87786.1"/>
    <property type="molecule type" value="Genomic_DNA"/>
</dbReference>
<evidence type="ECO:0000259" key="3">
    <source>
        <dbReference type="PROSITE" id="PS51186"/>
    </source>
</evidence>
<keyword evidence="5" id="KW-1185">Reference proteome</keyword>
<dbReference type="Proteomes" id="UP000053681">
    <property type="component" value="Unassembled WGS sequence"/>
</dbReference>
<dbReference type="Gene3D" id="3.40.630.30">
    <property type="match status" value="1"/>
</dbReference>
<evidence type="ECO:0000256" key="2">
    <source>
        <dbReference type="ARBA" id="ARBA00023315"/>
    </source>
</evidence>
<gene>
    <name evidence="4" type="ORF">AS180_11245</name>
</gene>
<keyword evidence="1 4" id="KW-0808">Transferase</keyword>
<dbReference type="PROSITE" id="PS51186">
    <property type="entry name" value="GNAT"/>
    <property type="match status" value="1"/>
</dbReference>
<evidence type="ECO:0000313" key="5">
    <source>
        <dbReference type="Proteomes" id="UP000053681"/>
    </source>
</evidence>
<dbReference type="GO" id="GO:0008080">
    <property type="term" value="F:N-acetyltransferase activity"/>
    <property type="evidence" value="ECO:0007669"/>
    <property type="project" value="UniProtKB-ARBA"/>
</dbReference>
<sequence>MYITYHTPEEQDLSELMVIERLGFTPEEAATESAMKERIQVIADSFIIAKDKEGKITGYVVGPVIPTRYLTDDLFEKTNLNPKEGGFQSVLSLVVHPDYRGQGIARKLLNELEAVCVNRKREGITLTCLEELVSFYEENGYRNEGKSNSTHAGEVWFNLVKEML</sequence>
<evidence type="ECO:0000313" key="4">
    <source>
        <dbReference type="EMBL" id="KSU87786.1"/>
    </source>
</evidence>
<organism evidence="4 5">
    <name type="scientific">Priestia veravalensis</name>
    <dbReference type="NCBI Taxonomy" id="1414648"/>
    <lineage>
        <taxon>Bacteria</taxon>
        <taxon>Bacillati</taxon>
        <taxon>Bacillota</taxon>
        <taxon>Bacilli</taxon>
        <taxon>Bacillales</taxon>
        <taxon>Bacillaceae</taxon>
        <taxon>Priestia</taxon>
    </lineage>
</organism>
<accession>A0A0V8JLH1</accession>
<dbReference type="CDD" id="cd04301">
    <property type="entry name" value="NAT_SF"/>
    <property type="match status" value="1"/>
</dbReference>
<feature type="domain" description="N-acetyltransferase" evidence="3">
    <location>
        <begin position="3"/>
        <end position="162"/>
    </location>
</feature>
<dbReference type="PANTHER" id="PTHR10908">
    <property type="entry name" value="SEROTONIN N-ACETYLTRANSFERASE"/>
    <property type="match status" value="1"/>
</dbReference>
<proteinExistence type="predicted"/>
<dbReference type="AlphaFoldDB" id="A0A0V8JLH1"/>
<dbReference type="RefSeq" id="WP_025907658.1">
    <property type="nucleotide sequence ID" value="NZ_KQ758651.1"/>
</dbReference>
<dbReference type="InterPro" id="IPR051635">
    <property type="entry name" value="SNAT-like"/>
</dbReference>
<dbReference type="SUPFAM" id="SSF55729">
    <property type="entry name" value="Acyl-CoA N-acyltransferases (Nat)"/>
    <property type="match status" value="1"/>
</dbReference>
<comment type="caution">
    <text evidence="4">The sequence shown here is derived from an EMBL/GenBank/DDBJ whole genome shotgun (WGS) entry which is preliminary data.</text>
</comment>
<dbReference type="InterPro" id="IPR000182">
    <property type="entry name" value="GNAT_dom"/>
</dbReference>
<reference evidence="4 5" key="1">
    <citation type="submission" date="2015-11" db="EMBL/GenBank/DDBJ databases">
        <title>Bacillus caseinolyticus sp nov.</title>
        <authorList>
            <person name="Dastager S.G."/>
            <person name="Mawlankar R."/>
        </authorList>
    </citation>
    <scope>NUCLEOTIDE SEQUENCE [LARGE SCALE GENOMIC DNA]</scope>
    <source>
        <strain evidence="4 5">SGD-V-76</strain>
    </source>
</reference>
<dbReference type="PANTHER" id="PTHR10908:SF0">
    <property type="entry name" value="SEROTONIN N-ACETYLTRANSFERASE"/>
    <property type="match status" value="1"/>
</dbReference>
<dbReference type="Pfam" id="PF13508">
    <property type="entry name" value="Acetyltransf_7"/>
    <property type="match status" value="1"/>
</dbReference>